<keyword evidence="3" id="KW-1185">Reference proteome</keyword>
<dbReference type="AlphaFoldDB" id="A0A8J4UQS4"/>
<organism evidence="2 3">
    <name type="scientific">Polysphondylium violaceum</name>
    <dbReference type="NCBI Taxonomy" id="133409"/>
    <lineage>
        <taxon>Eukaryota</taxon>
        <taxon>Amoebozoa</taxon>
        <taxon>Evosea</taxon>
        <taxon>Eumycetozoa</taxon>
        <taxon>Dictyostelia</taxon>
        <taxon>Dictyosteliales</taxon>
        <taxon>Dictyosteliaceae</taxon>
        <taxon>Polysphondylium</taxon>
    </lineage>
</organism>
<evidence type="ECO:0000313" key="2">
    <source>
        <dbReference type="EMBL" id="KAF2071071.1"/>
    </source>
</evidence>
<dbReference type="Proteomes" id="UP000695562">
    <property type="component" value="Unassembled WGS sequence"/>
</dbReference>
<dbReference type="EMBL" id="AJWJ01000416">
    <property type="protein sequence ID" value="KAF2071071.1"/>
    <property type="molecule type" value="Genomic_DNA"/>
</dbReference>
<name>A0A8J4UQS4_9MYCE</name>
<accession>A0A8J4UQS4</accession>
<protein>
    <submittedName>
        <fullName evidence="2">Uncharacterized protein</fullName>
    </submittedName>
</protein>
<feature type="compositionally biased region" description="Low complexity" evidence="1">
    <location>
        <begin position="268"/>
        <end position="287"/>
    </location>
</feature>
<gene>
    <name evidence="2" type="ORF">CYY_007608</name>
</gene>
<evidence type="ECO:0000313" key="3">
    <source>
        <dbReference type="Proteomes" id="UP000695562"/>
    </source>
</evidence>
<evidence type="ECO:0000256" key="1">
    <source>
        <dbReference type="SAM" id="MobiDB-lite"/>
    </source>
</evidence>
<comment type="caution">
    <text evidence="2">The sequence shown here is derived from an EMBL/GenBank/DDBJ whole genome shotgun (WGS) entry which is preliminary data.</text>
</comment>
<feature type="region of interest" description="Disordered" evidence="1">
    <location>
        <begin position="268"/>
        <end position="290"/>
    </location>
</feature>
<reference evidence="2" key="1">
    <citation type="submission" date="2020-01" db="EMBL/GenBank/DDBJ databases">
        <title>Development of genomics and gene disruption for Polysphondylium violaceum indicates a role for the polyketide synthase stlB in stalk morphogenesis.</title>
        <authorList>
            <person name="Narita B."/>
            <person name="Kawabe Y."/>
            <person name="Kin K."/>
            <person name="Saito T."/>
            <person name="Gibbs R."/>
            <person name="Kuspa A."/>
            <person name="Muzny D."/>
            <person name="Queller D."/>
            <person name="Richards S."/>
            <person name="Strassman J."/>
            <person name="Sucgang R."/>
            <person name="Worley K."/>
            <person name="Schaap P."/>
        </authorList>
    </citation>
    <scope>NUCLEOTIDE SEQUENCE</scope>
    <source>
        <strain evidence="2">QSvi11</strain>
    </source>
</reference>
<sequence>MSTYLNQPIIPLPNYVIRSILNLSLSISKSQHPATFNKKDIKILYLSLMLVSKEWKNQIVPLLDFPTCVIQKSNDLRLYLNNYNDKPNIKIYLMLSTFLCDEFALLNDNEKDIIFSRVEHLTISNSFNDNLVKVESLLHKFINIKVLELNNPLILTKKFKDIKDKQQQQQLVNNSNNNSNIFGDSIQKIITRSIFNLNIFNDCIKDGFLNNLKELNLINVSNNGSGSISITGFHQSNIMYKIEKLFIYTVQYDKSSLTRFFNNIKNNSNNTDNNSNSNNNNNNSQVNDDQDFKNTNIKLKNLSIVKCPTKSNISDLLESMSDFSNLNLFQFVSPNDDVNLSYLLEFLSGNLLLNKFKLDGNLVDDTIQNPKVIQSPLPVSKIQYLSLQIPNFVLCSKIFEHVAFNHLESLSITFTEVTPPIDHTINHIVRSLSSTLLKLTLKSSQRSFSHDKSIWELFFATIQSTNSKLTNLILQCFEIPGDILLNFLQYNHPTLQRLDIDARLPDDNQIDPASLVDPICNNTHLVALNLSLTYPNSCNFKFQEFANLYLLILENNNTIQHLDFSLDSGMMISEKKKGVNIDRAIRAIQNNNSLISLNSGHIFDKFTDGYPKLEKAMSKLIPFYYPPDNESFK</sequence>
<proteinExistence type="predicted"/>